<gene>
    <name evidence="14" type="ORF">AFUS01_LOCUS20000</name>
</gene>
<keyword evidence="9 11" id="KW-0472">Membrane</keyword>
<dbReference type="GO" id="GO:0016567">
    <property type="term" value="P:protein ubiquitination"/>
    <property type="evidence" value="ECO:0007669"/>
    <property type="project" value="TreeGrafter"/>
</dbReference>
<keyword evidence="4" id="KW-0479">Metal-binding</keyword>
<evidence type="ECO:0000259" key="12">
    <source>
        <dbReference type="PROSITE" id="PS50089"/>
    </source>
</evidence>
<feature type="transmembrane region" description="Helical" evidence="11">
    <location>
        <begin position="158"/>
        <end position="180"/>
    </location>
</feature>
<evidence type="ECO:0000256" key="7">
    <source>
        <dbReference type="ARBA" id="ARBA00022833"/>
    </source>
</evidence>
<evidence type="ECO:0000256" key="5">
    <source>
        <dbReference type="ARBA" id="ARBA00022771"/>
    </source>
</evidence>
<evidence type="ECO:0000256" key="3">
    <source>
        <dbReference type="ARBA" id="ARBA00022692"/>
    </source>
</evidence>
<evidence type="ECO:0000313" key="14">
    <source>
        <dbReference type="EMBL" id="CAG7731407.1"/>
    </source>
</evidence>
<evidence type="ECO:0000259" key="13">
    <source>
        <dbReference type="PROSITE" id="PS51292"/>
    </source>
</evidence>
<comment type="subcellular location">
    <subcellularLocation>
        <location evidence="1">Membrane</location>
    </subcellularLocation>
</comment>
<evidence type="ECO:0000256" key="10">
    <source>
        <dbReference type="PROSITE-ProRule" id="PRU00175"/>
    </source>
</evidence>
<evidence type="ECO:0000256" key="11">
    <source>
        <dbReference type="SAM" id="Phobius"/>
    </source>
</evidence>
<dbReference type="PANTHER" id="PTHR46065">
    <property type="entry name" value="E3 UBIQUITIN-PROTEIN LIGASE MARCH 2/3 FAMILY MEMBER"/>
    <property type="match status" value="1"/>
</dbReference>
<evidence type="ECO:0000256" key="9">
    <source>
        <dbReference type="ARBA" id="ARBA00023136"/>
    </source>
</evidence>
<keyword evidence="3 11" id="KW-0812">Transmembrane</keyword>
<dbReference type="InterPro" id="IPR011016">
    <property type="entry name" value="Znf_RING-CH"/>
</dbReference>
<reference evidence="14" key="1">
    <citation type="submission" date="2021-06" db="EMBL/GenBank/DDBJ databases">
        <authorList>
            <person name="Hodson N. C."/>
            <person name="Mongue J. A."/>
            <person name="Jaron S. K."/>
        </authorList>
    </citation>
    <scope>NUCLEOTIDE SEQUENCE</scope>
</reference>
<evidence type="ECO:0000256" key="4">
    <source>
        <dbReference type="ARBA" id="ARBA00022723"/>
    </source>
</evidence>
<protein>
    <submittedName>
        <fullName evidence="14">Uncharacterized protein</fullName>
    </submittedName>
</protein>
<comment type="caution">
    <text evidence="14">The sequence shown here is derived from an EMBL/GenBank/DDBJ whole genome shotgun (WGS) entry which is preliminary data.</text>
</comment>
<keyword evidence="5 10" id="KW-0863">Zinc-finger</keyword>
<feature type="transmembrane region" description="Helical" evidence="11">
    <location>
        <begin position="192"/>
        <end position="211"/>
    </location>
</feature>
<dbReference type="Pfam" id="PF12906">
    <property type="entry name" value="RINGv"/>
    <property type="match status" value="1"/>
</dbReference>
<dbReference type="SMART" id="SM00744">
    <property type="entry name" value="RINGv"/>
    <property type="match status" value="1"/>
</dbReference>
<evidence type="ECO:0000256" key="1">
    <source>
        <dbReference type="ARBA" id="ARBA00004370"/>
    </source>
</evidence>
<feature type="domain" description="RING-CH-type" evidence="13">
    <location>
        <begin position="76"/>
        <end position="136"/>
    </location>
</feature>
<evidence type="ECO:0000256" key="8">
    <source>
        <dbReference type="ARBA" id="ARBA00022989"/>
    </source>
</evidence>
<dbReference type="InterPro" id="IPR001841">
    <property type="entry name" value="Znf_RING"/>
</dbReference>
<dbReference type="GO" id="GO:0004842">
    <property type="term" value="F:ubiquitin-protein transferase activity"/>
    <property type="evidence" value="ECO:0007669"/>
    <property type="project" value="TreeGrafter"/>
</dbReference>
<keyword evidence="8 11" id="KW-1133">Transmembrane helix</keyword>
<dbReference type="CDD" id="cd16699">
    <property type="entry name" value="RING_CH-C4HC3_MARCH2-like"/>
    <property type="match status" value="1"/>
</dbReference>
<dbReference type="PROSITE" id="PS51292">
    <property type="entry name" value="ZF_RING_CH"/>
    <property type="match status" value="1"/>
</dbReference>
<proteinExistence type="predicted"/>
<evidence type="ECO:0000256" key="2">
    <source>
        <dbReference type="ARBA" id="ARBA00022679"/>
    </source>
</evidence>
<sequence>MVRAEDPAVILSNNNNNYLLNPGSIHNQHLVCQIHQTHNQTQAQGRQTPPVNQSILSNQSSDSIDFNGSFTKPSPNGSSTSCFCRICHDGDTSEALVAPCRCTGTVALIHTSCLEHWLTTSNSDKCEICNFSYKISKEPRPCSEYLNDTANQFNVRNLIADIICFFLLTPLLVVSTYLCFLGAKQYFLRERWEAVGLLILSIFLLAVYITWCHVTTRFHISVWKSWQRTNQQIRLTEVHQPHCRESRGRRLPSPPGSVNAPVLQNIPQPPSQTRRVPFSIPAHQLITLDEENLDVSDTSRILIV</sequence>
<evidence type="ECO:0000256" key="6">
    <source>
        <dbReference type="ARBA" id="ARBA00022786"/>
    </source>
</evidence>
<dbReference type="AlphaFoldDB" id="A0A8J2K8X3"/>
<name>A0A8J2K8X3_9HEXA</name>
<evidence type="ECO:0000313" key="15">
    <source>
        <dbReference type="Proteomes" id="UP000708208"/>
    </source>
</evidence>
<keyword evidence="15" id="KW-1185">Reference proteome</keyword>
<dbReference type="OrthoDB" id="273089at2759"/>
<dbReference type="EMBL" id="CAJVCH010212165">
    <property type="protein sequence ID" value="CAG7731407.1"/>
    <property type="molecule type" value="Genomic_DNA"/>
</dbReference>
<keyword evidence="6" id="KW-0833">Ubl conjugation pathway</keyword>
<dbReference type="GO" id="GO:0008270">
    <property type="term" value="F:zinc ion binding"/>
    <property type="evidence" value="ECO:0007669"/>
    <property type="project" value="UniProtKB-KW"/>
</dbReference>
<organism evidence="14 15">
    <name type="scientific">Allacma fusca</name>
    <dbReference type="NCBI Taxonomy" id="39272"/>
    <lineage>
        <taxon>Eukaryota</taxon>
        <taxon>Metazoa</taxon>
        <taxon>Ecdysozoa</taxon>
        <taxon>Arthropoda</taxon>
        <taxon>Hexapoda</taxon>
        <taxon>Collembola</taxon>
        <taxon>Symphypleona</taxon>
        <taxon>Sminthuridae</taxon>
        <taxon>Allacma</taxon>
    </lineage>
</organism>
<dbReference type="PROSITE" id="PS50089">
    <property type="entry name" value="ZF_RING_2"/>
    <property type="match status" value="1"/>
</dbReference>
<accession>A0A8J2K8X3</accession>
<dbReference type="Proteomes" id="UP000708208">
    <property type="component" value="Unassembled WGS sequence"/>
</dbReference>
<feature type="domain" description="RING-type" evidence="12">
    <location>
        <begin position="84"/>
        <end position="130"/>
    </location>
</feature>
<keyword evidence="7" id="KW-0862">Zinc</keyword>
<keyword evidence="2" id="KW-0808">Transferase</keyword>
<dbReference type="PANTHER" id="PTHR46065:SF3">
    <property type="entry name" value="FI20425P1"/>
    <property type="match status" value="1"/>
</dbReference>
<dbReference type="GO" id="GO:0016020">
    <property type="term" value="C:membrane"/>
    <property type="evidence" value="ECO:0007669"/>
    <property type="project" value="UniProtKB-SubCell"/>
</dbReference>